<evidence type="ECO:0000313" key="6">
    <source>
        <dbReference type="EMBL" id="KAK1936938.1"/>
    </source>
</evidence>
<comment type="subcellular location">
    <subcellularLocation>
        <location evidence="1 5">Secreted</location>
    </subcellularLocation>
</comment>
<organism evidence="6 7">
    <name type="scientific">Phytophthora citrophthora</name>
    <dbReference type="NCBI Taxonomy" id="4793"/>
    <lineage>
        <taxon>Eukaryota</taxon>
        <taxon>Sar</taxon>
        <taxon>Stramenopiles</taxon>
        <taxon>Oomycota</taxon>
        <taxon>Peronosporomycetes</taxon>
        <taxon>Peronosporales</taxon>
        <taxon>Peronosporaceae</taxon>
        <taxon>Phytophthora</taxon>
    </lineage>
</organism>
<keyword evidence="3 5" id="KW-0964">Secreted</keyword>
<comment type="function">
    <text evidence="5">Effector that suppresses plant defense responses during pathogen infection.</text>
</comment>
<evidence type="ECO:0000313" key="7">
    <source>
        <dbReference type="Proteomes" id="UP001259832"/>
    </source>
</evidence>
<comment type="caution">
    <text evidence="6">The sequence shown here is derived from an EMBL/GenBank/DDBJ whole genome shotgun (WGS) entry which is preliminary data.</text>
</comment>
<sequence>MRLTYVVLVVTAVILACCDGSPAMSDSKRLTMPQGHVQTENNNNRFLRVHQEVADVEEEDEERAPQLTKSLSEKFLAKAAEKVAGELRKSKSFNELSKLDD</sequence>
<gene>
    <name evidence="6" type="ORF">P3T76_009716</name>
</gene>
<evidence type="ECO:0000256" key="5">
    <source>
        <dbReference type="RuleBase" id="RU367124"/>
    </source>
</evidence>
<dbReference type="GO" id="GO:0005576">
    <property type="term" value="C:extracellular region"/>
    <property type="evidence" value="ECO:0007669"/>
    <property type="project" value="UniProtKB-SubCell"/>
</dbReference>
<dbReference type="InterPro" id="IPR031825">
    <property type="entry name" value="RXLR"/>
</dbReference>
<reference evidence="6" key="1">
    <citation type="submission" date="2023-08" db="EMBL/GenBank/DDBJ databases">
        <title>Reference Genome Resource for the Citrus Pathogen Phytophthora citrophthora.</title>
        <authorList>
            <person name="Moller H."/>
            <person name="Coetzee B."/>
            <person name="Rose L.J."/>
            <person name="Van Niekerk J.M."/>
        </authorList>
    </citation>
    <scope>NUCLEOTIDE SEQUENCE</scope>
    <source>
        <strain evidence="6">STE-U-9442</strain>
    </source>
</reference>
<evidence type="ECO:0000256" key="3">
    <source>
        <dbReference type="ARBA" id="ARBA00022525"/>
    </source>
</evidence>
<dbReference type="AlphaFoldDB" id="A0AAD9LHI6"/>
<proteinExistence type="inferred from homology"/>
<dbReference type="Pfam" id="PF16810">
    <property type="entry name" value="RXLR"/>
    <property type="match status" value="1"/>
</dbReference>
<evidence type="ECO:0000256" key="2">
    <source>
        <dbReference type="ARBA" id="ARBA00010400"/>
    </source>
</evidence>
<dbReference type="EMBL" id="JASMQC010000020">
    <property type="protein sequence ID" value="KAK1936938.1"/>
    <property type="molecule type" value="Genomic_DNA"/>
</dbReference>
<feature type="chain" id="PRO_5041765855" description="RxLR effector protein" evidence="5">
    <location>
        <begin position="21"/>
        <end position="101"/>
    </location>
</feature>
<dbReference type="PROSITE" id="PS51257">
    <property type="entry name" value="PROKAR_LIPOPROTEIN"/>
    <property type="match status" value="1"/>
</dbReference>
<keyword evidence="4 5" id="KW-0732">Signal</keyword>
<keyword evidence="7" id="KW-1185">Reference proteome</keyword>
<dbReference type="Proteomes" id="UP001259832">
    <property type="component" value="Unassembled WGS sequence"/>
</dbReference>
<evidence type="ECO:0000256" key="1">
    <source>
        <dbReference type="ARBA" id="ARBA00004613"/>
    </source>
</evidence>
<protein>
    <recommendedName>
        <fullName evidence="5">RxLR effector protein</fullName>
    </recommendedName>
</protein>
<comment type="similarity">
    <text evidence="2 5">Belongs to the RxLR effector family.</text>
</comment>
<name>A0AAD9LHI6_9STRA</name>
<evidence type="ECO:0000256" key="4">
    <source>
        <dbReference type="ARBA" id="ARBA00022729"/>
    </source>
</evidence>
<comment type="domain">
    <text evidence="5">The RxLR-dEER motif acts to carry the protein into the host cell cytoplasm through binding to cell surface phosphatidylinositol-3-phosphate.</text>
</comment>
<feature type="signal peptide" evidence="5">
    <location>
        <begin position="1"/>
        <end position="20"/>
    </location>
</feature>
<accession>A0AAD9LHI6</accession>